<dbReference type="Gene3D" id="2.30.110.10">
    <property type="entry name" value="Electron Transport, Fmn-binding Protein, Chain A"/>
    <property type="match status" value="1"/>
</dbReference>
<evidence type="ECO:0000256" key="2">
    <source>
        <dbReference type="SAM" id="MobiDB-lite"/>
    </source>
</evidence>
<evidence type="ECO:0000256" key="1">
    <source>
        <dbReference type="ARBA" id="ARBA00023002"/>
    </source>
</evidence>
<organism evidence="4 5">
    <name type="scientific">Actinomadura rugatobispora</name>
    <dbReference type="NCBI Taxonomy" id="1994"/>
    <lineage>
        <taxon>Bacteria</taxon>
        <taxon>Bacillati</taxon>
        <taxon>Actinomycetota</taxon>
        <taxon>Actinomycetes</taxon>
        <taxon>Streptosporangiales</taxon>
        <taxon>Thermomonosporaceae</taxon>
        <taxon>Actinomadura</taxon>
    </lineage>
</organism>
<feature type="compositionally biased region" description="Basic and acidic residues" evidence="2">
    <location>
        <begin position="94"/>
        <end position="113"/>
    </location>
</feature>
<protein>
    <submittedName>
        <fullName evidence="4">PPOX class F420-dependent oxidoreductase</fullName>
        <ecNumber evidence="4">1.-.-.-</ecNumber>
    </submittedName>
</protein>
<keyword evidence="1 4" id="KW-0560">Oxidoreductase</keyword>
<name>A0ABW1A9W5_9ACTN</name>
<dbReference type="InterPro" id="IPR024031">
    <property type="entry name" value="MSMEG_5819/OxyR"/>
</dbReference>
<proteinExistence type="predicted"/>
<gene>
    <name evidence="4" type="ORF">ACFPZN_42220</name>
</gene>
<dbReference type="PANTHER" id="PTHR35176:SF6">
    <property type="entry name" value="HEME OXYGENASE HI_0854-RELATED"/>
    <property type="match status" value="1"/>
</dbReference>
<dbReference type="GO" id="GO:0016491">
    <property type="term" value="F:oxidoreductase activity"/>
    <property type="evidence" value="ECO:0007669"/>
    <property type="project" value="UniProtKB-KW"/>
</dbReference>
<dbReference type="SUPFAM" id="SSF50475">
    <property type="entry name" value="FMN-binding split barrel"/>
    <property type="match status" value="1"/>
</dbReference>
<sequence>MSETSNPFTDGEISYIREHRLGRLATVGPDGAPQVRPVAFRFNTGDGTFDIGGKHLATTQKYHNLLANPRAAFVLDDVAPEGSEAPSPGFGRGIEIRGSAEARTVRGPEERLAPHHDDELIRIRAARIITWNLPGGTPRPRGREVR</sequence>
<dbReference type="NCBIfam" id="TIGR04023">
    <property type="entry name" value="PPOX_MSMEG_5819"/>
    <property type="match status" value="1"/>
</dbReference>
<dbReference type="InterPro" id="IPR052019">
    <property type="entry name" value="F420H2_bilvrd_red/Heme_oxyg"/>
</dbReference>
<comment type="caution">
    <text evidence="4">The sequence shown here is derived from an EMBL/GenBank/DDBJ whole genome shotgun (WGS) entry which is preliminary data.</text>
</comment>
<reference evidence="5" key="1">
    <citation type="journal article" date="2019" name="Int. J. Syst. Evol. Microbiol.">
        <title>The Global Catalogue of Microorganisms (GCM) 10K type strain sequencing project: providing services to taxonomists for standard genome sequencing and annotation.</title>
        <authorList>
            <consortium name="The Broad Institute Genomics Platform"/>
            <consortium name="The Broad Institute Genome Sequencing Center for Infectious Disease"/>
            <person name="Wu L."/>
            <person name="Ma J."/>
        </authorList>
    </citation>
    <scope>NUCLEOTIDE SEQUENCE [LARGE SCALE GENOMIC DNA]</scope>
    <source>
        <strain evidence="5">KCTC 42087</strain>
    </source>
</reference>
<dbReference type="InterPro" id="IPR011576">
    <property type="entry name" value="Pyridox_Oxase_N"/>
</dbReference>
<dbReference type="EC" id="1.-.-.-" evidence="4"/>
<dbReference type="Pfam" id="PF01243">
    <property type="entry name" value="PNPOx_N"/>
    <property type="match status" value="1"/>
</dbReference>
<evidence type="ECO:0000313" key="4">
    <source>
        <dbReference type="EMBL" id="MFC5752269.1"/>
    </source>
</evidence>
<dbReference type="Proteomes" id="UP001596074">
    <property type="component" value="Unassembled WGS sequence"/>
</dbReference>
<dbReference type="RefSeq" id="WP_378288229.1">
    <property type="nucleotide sequence ID" value="NZ_JBHSON010000084.1"/>
</dbReference>
<dbReference type="EMBL" id="JBHSON010000084">
    <property type="protein sequence ID" value="MFC5752269.1"/>
    <property type="molecule type" value="Genomic_DNA"/>
</dbReference>
<feature type="region of interest" description="Disordered" evidence="2">
    <location>
        <begin position="79"/>
        <end position="113"/>
    </location>
</feature>
<dbReference type="PANTHER" id="PTHR35176">
    <property type="entry name" value="HEME OXYGENASE HI_0854-RELATED"/>
    <property type="match status" value="1"/>
</dbReference>
<feature type="domain" description="Pyridoxamine 5'-phosphate oxidase N-terminal" evidence="3">
    <location>
        <begin position="16"/>
        <end position="130"/>
    </location>
</feature>
<evidence type="ECO:0000259" key="3">
    <source>
        <dbReference type="Pfam" id="PF01243"/>
    </source>
</evidence>
<dbReference type="InterPro" id="IPR012349">
    <property type="entry name" value="Split_barrel_FMN-bd"/>
</dbReference>
<keyword evidence="5" id="KW-1185">Reference proteome</keyword>
<evidence type="ECO:0000313" key="5">
    <source>
        <dbReference type="Proteomes" id="UP001596074"/>
    </source>
</evidence>
<accession>A0ABW1A9W5</accession>